<dbReference type="KEGG" id="thel:IG193_02215"/>
<feature type="domain" description="Polymerase nucleotidyl transferase" evidence="1">
    <location>
        <begin position="26"/>
        <end position="78"/>
    </location>
</feature>
<dbReference type="Pfam" id="PF01909">
    <property type="entry name" value="NTP_transf_2"/>
    <property type="match status" value="1"/>
</dbReference>
<dbReference type="SUPFAM" id="SSF81301">
    <property type="entry name" value="Nucleotidyltransferase"/>
    <property type="match status" value="1"/>
</dbReference>
<dbReference type="InParanoid" id="A0A7L9FHM3"/>
<dbReference type="EMBL" id="CP062310">
    <property type="protein sequence ID" value="QOJ79300.1"/>
    <property type="molecule type" value="Genomic_DNA"/>
</dbReference>
<accession>A0A7L9FHM3</accession>
<dbReference type="PANTHER" id="PTHR43449:SF1">
    <property type="entry name" value="POLYMERASE BETA NUCLEOTIDYLTRANSFERASE DOMAIN-CONTAINING PROTEIN"/>
    <property type="match status" value="1"/>
</dbReference>
<evidence type="ECO:0000259" key="1">
    <source>
        <dbReference type="Pfam" id="PF01909"/>
    </source>
</evidence>
<dbReference type="InterPro" id="IPR002934">
    <property type="entry name" value="Polymerase_NTP_transf_dom"/>
</dbReference>
<dbReference type="GeneID" id="59148673"/>
<organism evidence="2 3">
    <name type="scientific">Infirmifilum lucidum</name>
    <dbReference type="NCBI Taxonomy" id="2776706"/>
    <lineage>
        <taxon>Archaea</taxon>
        <taxon>Thermoproteota</taxon>
        <taxon>Thermoprotei</taxon>
        <taxon>Thermofilales</taxon>
        <taxon>Thermofilaceae</taxon>
        <taxon>Infirmifilum</taxon>
    </lineage>
</organism>
<keyword evidence="2" id="KW-0808">Transferase</keyword>
<evidence type="ECO:0000313" key="3">
    <source>
        <dbReference type="Proteomes" id="UP000594121"/>
    </source>
</evidence>
<gene>
    <name evidence="2" type="ORF">IG193_02215</name>
</gene>
<reference evidence="2 3" key="1">
    <citation type="submission" date="2020-10" db="EMBL/GenBank/DDBJ databases">
        <title>Thermofilum lucidum 3507LT sp. nov. a novel member of Thermofilaceae family isolated from Chile hot spring, and proposal of description order Thermofilales.</title>
        <authorList>
            <person name="Zayulina K.S."/>
            <person name="Elcheninov A.G."/>
            <person name="Toshchakov S.V."/>
            <person name="Kublanov I.V."/>
        </authorList>
    </citation>
    <scope>NUCLEOTIDE SEQUENCE [LARGE SCALE GENOMIC DNA]</scope>
    <source>
        <strain evidence="2 3">3507LT</strain>
    </source>
</reference>
<dbReference type="PANTHER" id="PTHR43449">
    <property type="entry name" value="NUCLEOTIDYLTRANSFERASE"/>
    <property type="match status" value="1"/>
</dbReference>
<proteinExistence type="predicted"/>
<dbReference type="RefSeq" id="WP_192819272.1">
    <property type="nucleotide sequence ID" value="NZ_CP062310.1"/>
</dbReference>
<dbReference type="CDD" id="cd05403">
    <property type="entry name" value="NT_KNTase_like"/>
    <property type="match status" value="1"/>
</dbReference>
<keyword evidence="3" id="KW-1185">Reference proteome</keyword>
<dbReference type="GO" id="GO:0016779">
    <property type="term" value="F:nucleotidyltransferase activity"/>
    <property type="evidence" value="ECO:0007669"/>
    <property type="project" value="InterPro"/>
</dbReference>
<dbReference type="InterPro" id="IPR043519">
    <property type="entry name" value="NT_sf"/>
</dbReference>
<evidence type="ECO:0000313" key="2">
    <source>
        <dbReference type="EMBL" id="QOJ79300.1"/>
    </source>
</evidence>
<protein>
    <submittedName>
        <fullName evidence="2">Nucleotidyltransferase domain-containing protein</fullName>
    </submittedName>
</protein>
<dbReference type="AlphaFoldDB" id="A0A7L9FHM3"/>
<dbReference type="Gene3D" id="3.30.460.10">
    <property type="entry name" value="Beta Polymerase, domain 2"/>
    <property type="match status" value="1"/>
</dbReference>
<sequence length="164" mass="18275">MAGAGEASSVDIGEIWDGSKAVDFAMKFLGELSKHARIRSAVVIGSRARGAWKKWSDIDLVIVSDCKLGEALWSTKGFGVVDARPYTWEELVEGIMRAEVEIIEAFEYGKVLVDDGTWSRARALYEKVRNALGIERYGEGWRIRRKIPKSELEKMLGEIPPGSK</sequence>
<name>A0A7L9FHM3_9CREN</name>
<dbReference type="Proteomes" id="UP000594121">
    <property type="component" value="Chromosome"/>
</dbReference>